<dbReference type="Gene3D" id="3.30.465.10">
    <property type="match status" value="1"/>
</dbReference>
<dbReference type="EMBL" id="JBHSOF010000007">
    <property type="protein sequence ID" value="MFC5663025.1"/>
    <property type="molecule type" value="Genomic_DNA"/>
</dbReference>
<dbReference type="InterPro" id="IPR016166">
    <property type="entry name" value="FAD-bd_PCMH"/>
</dbReference>
<comment type="caution">
    <text evidence="7">The sequence shown here is derived from an EMBL/GenBank/DDBJ whole genome shotgun (WGS) entry which is preliminary data.</text>
</comment>
<keyword evidence="8" id="KW-1185">Reference proteome</keyword>
<dbReference type="InterPro" id="IPR016169">
    <property type="entry name" value="FAD-bd_PCMH_sub2"/>
</dbReference>
<sequence length="448" mass="47441">MIETKGPVHRPGDDDYDARRTGYNLALDHRPALVVSAADPGDVIAAVRYAAEHGLAVAVRATGHGISVPTDGQLVIDTAGLGGVTVDPVARTATVGAGVRWREVLDAAAPHGLAPLSGSNPDVGAVGYTLGGGIGLLGRHHGFAADHVRRLEVVTADGRLRTTDPDTEPDLFWALRGGKDNFGIVTSMEIDLVPCTGLYGGGLYFPAADAAAALHGWAEWSRTIPDELAGSAQLIRYPDLDAVPEPIRGRYAAVLRVAWSGPAGQGEEWVKPLRALGTPLLDTVRELPFTEAGTIHHEPPFAHPAYDRNTALREFTGETADTVLELAGPDTDSPLIVEFRLQGGAYSREPAVPNAVGGRDAGYLAFSTSMIGPVGLDALRTAHTALHERLRPWSTGGAFANFFGLDDADPAVVRTAYPEPVHRRLTELKAVYDPGNLFRLNFNLPPAA</sequence>
<dbReference type="PROSITE" id="PS51387">
    <property type="entry name" value="FAD_PCMH"/>
    <property type="match status" value="1"/>
</dbReference>
<dbReference type="InterPro" id="IPR006093">
    <property type="entry name" value="Oxy_OxRdtase_FAD_BS"/>
</dbReference>
<proteinExistence type="inferred from homology"/>
<dbReference type="RefSeq" id="WP_380224666.1">
    <property type="nucleotide sequence ID" value="NZ_JBHSOF010000007.1"/>
</dbReference>
<evidence type="ECO:0000313" key="7">
    <source>
        <dbReference type="EMBL" id="MFC5663025.1"/>
    </source>
</evidence>
<gene>
    <name evidence="7" type="ORF">ACFP3U_08505</name>
</gene>
<dbReference type="Pfam" id="PF01565">
    <property type="entry name" value="FAD_binding_4"/>
    <property type="match status" value="1"/>
</dbReference>
<dbReference type="InterPro" id="IPR006094">
    <property type="entry name" value="Oxid_FAD_bind_N"/>
</dbReference>
<protein>
    <submittedName>
        <fullName evidence="7">FAD-binding oxidoreductase</fullName>
    </submittedName>
</protein>
<dbReference type="PROSITE" id="PS00862">
    <property type="entry name" value="OX2_COVAL_FAD"/>
    <property type="match status" value="1"/>
</dbReference>
<dbReference type="Gene3D" id="3.30.43.10">
    <property type="entry name" value="Uridine Diphospho-n-acetylenolpyruvylglucosamine Reductase, domain 2"/>
    <property type="match status" value="1"/>
</dbReference>
<evidence type="ECO:0000256" key="4">
    <source>
        <dbReference type="ARBA" id="ARBA00022827"/>
    </source>
</evidence>
<evidence type="ECO:0000256" key="1">
    <source>
        <dbReference type="ARBA" id="ARBA00001974"/>
    </source>
</evidence>
<comment type="similarity">
    <text evidence="2">Belongs to the oxygen-dependent FAD-linked oxidoreductase family.</text>
</comment>
<evidence type="ECO:0000256" key="5">
    <source>
        <dbReference type="ARBA" id="ARBA00023002"/>
    </source>
</evidence>
<dbReference type="Gene3D" id="3.40.462.20">
    <property type="match status" value="1"/>
</dbReference>
<dbReference type="InterPro" id="IPR016167">
    <property type="entry name" value="FAD-bd_PCMH_sub1"/>
</dbReference>
<keyword evidence="4" id="KW-0274">FAD</keyword>
<keyword evidence="5" id="KW-0560">Oxidoreductase</keyword>
<dbReference type="PANTHER" id="PTHR42973">
    <property type="entry name" value="BINDING OXIDOREDUCTASE, PUTATIVE (AFU_ORTHOLOGUE AFUA_1G17690)-RELATED"/>
    <property type="match status" value="1"/>
</dbReference>
<accession>A0ABW0X3C3</accession>
<evidence type="ECO:0000256" key="2">
    <source>
        <dbReference type="ARBA" id="ARBA00005466"/>
    </source>
</evidence>
<dbReference type="InterPro" id="IPR036318">
    <property type="entry name" value="FAD-bd_PCMH-like_sf"/>
</dbReference>
<dbReference type="Proteomes" id="UP001595975">
    <property type="component" value="Unassembled WGS sequence"/>
</dbReference>
<dbReference type="PANTHER" id="PTHR42973:SF39">
    <property type="entry name" value="FAD-BINDING PCMH-TYPE DOMAIN-CONTAINING PROTEIN"/>
    <property type="match status" value="1"/>
</dbReference>
<evidence type="ECO:0000256" key="3">
    <source>
        <dbReference type="ARBA" id="ARBA00022630"/>
    </source>
</evidence>
<reference evidence="8" key="1">
    <citation type="journal article" date="2019" name="Int. J. Syst. Evol. Microbiol.">
        <title>The Global Catalogue of Microorganisms (GCM) 10K type strain sequencing project: providing services to taxonomists for standard genome sequencing and annotation.</title>
        <authorList>
            <consortium name="The Broad Institute Genomics Platform"/>
            <consortium name="The Broad Institute Genome Sequencing Center for Infectious Disease"/>
            <person name="Wu L."/>
            <person name="Ma J."/>
        </authorList>
    </citation>
    <scope>NUCLEOTIDE SEQUENCE [LARGE SCALE GENOMIC DNA]</scope>
    <source>
        <strain evidence="8">CGMCC 4.1437</strain>
    </source>
</reference>
<dbReference type="InterPro" id="IPR050416">
    <property type="entry name" value="FAD-linked_Oxidoreductase"/>
</dbReference>
<evidence type="ECO:0000313" key="8">
    <source>
        <dbReference type="Proteomes" id="UP001595975"/>
    </source>
</evidence>
<name>A0ABW0X3C3_9ACTN</name>
<comment type="cofactor">
    <cofactor evidence="1">
        <name>FAD</name>
        <dbReference type="ChEBI" id="CHEBI:57692"/>
    </cofactor>
</comment>
<organism evidence="7 8">
    <name type="scientific">Kitasatospora misakiensis</name>
    <dbReference type="NCBI Taxonomy" id="67330"/>
    <lineage>
        <taxon>Bacteria</taxon>
        <taxon>Bacillati</taxon>
        <taxon>Actinomycetota</taxon>
        <taxon>Actinomycetes</taxon>
        <taxon>Kitasatosporales</taxon>
        <taxon>Streptomycetaceae</taxon>
        <taxon>Kitasatospora</taxon>
    </lineage>
</organism>
<feature type="domain" description="FAD-binding PCMH-type" evidence="6">
    <location>
        <begin position="27"/>
        <end position="195"/>
    </location>
</feature>
<evidence type="ECO:0000259" key="6">
    <source>
        <dbReference type="PROSITE" id="PS51387"/>
    </source>
</evidence>
<keyword evidence="3" id="KW-0285">Flavoprotein</keyword>
<dbReference type="SUPFAM" id="SSF56176">
    <property type="entry name" value="FAD-binding/transporter-associated domain-like"/>
    <property type="match status" value="1"/>
</dbReference>